<keyword evidence="1" id="KW-0732">Signal</keyword>
<feature type="signal peptide" evidence="1">
    <location>
        <begin position="1"/>
        <end position="19"/>
    </location>
</feature>
<dbReference type="AlphaFoldDB" id="A0A427BJS2"/>
<comment type="caution">
    <text evidence="2">The sequence shown here is derived from an EMBL/GenBank/DDBJ whole genome shotgun (WGS) entry which is preliminary data.</text>
</comment>
<protein>
    <submittedName>
        <fullName evidence="2">DUF4932 domain-containing protein</fullName>
    </submittedName>
</protein>
<dbReference type="RefSeq" id="WP_125350330.1">
    <property type="nucleotide sequence ID" value="NZ_RHPN01000029.1"/>
</dbReference>
<evidence type="ECO:0000256" key="1">
    <source>
        <dbReference type="SAM" id="SignalP"/>
    </source>
</evidence>
<evidence type="ECO:0000313" key="3">
    <source>
        <dbReference type="Proteomes" id="UP000267844"/>
    </source>
</evidence>
<proteinExistence type="predicted"/>
<name>A0A427BJS2_9FLAO</name>
<reference evidence="2 3" key="1">
    <citation type="submission" date="2018-10" db="EMBL/GenBank/DDBJ databases">
        <title>Transmission dynamics of multidrug resistant bacteria on intensive care unit surfaces.</title>
        <authorList>
            <person name="D'Souza A.W."/>
            <person name="Potter R.F."/>
            <person name="Wallace M."/>
            <person name="Shupe A."/>
            <person name="Patel S."/>
            <person name="Sun S."/>
            <person name="Gul D."/>
            <person name="Kwon J.H."/>
            <person name="Andleeb S."/>
            <person name="Burnham C.-A.D."/>
            <person name="Dantas G."/>
        </authorList>
    </citation>
    <scope>NUCLEOTIDE SEQUENCE [LARGE SCALE GENOMIC DNA]</scope>
    <source>
        <strain evidence="2 3">WF_348</strain>
    </source>
</reference>
<dbReference type="EMBL" id="RHPO01000029">
    <property type="protein sequence ID" value="RRT89607.1"/>
    <property type="molecule type" value="Genomic_DNA"/>
</dbReference>
<evidence type="ECO:0000313" key="2">
    <source>
        <dbReference type="EMBL" id="RRT89607.1"/>
    </source>
</evidence>
<sequence>MKKNVIVALFTLLAMPSFAQKVLHTNEKMLEIKVNGKISSKSWAINSKIKPDVFMAEVSNEKSEVIYSDGKNNLSFDLKKGETIDFLIIQNKKDTAYQRIIGIAPNVNFTKDYINKYKGKTEVAIPEVSELVNILMALHPDAEKEINMFDTKTEYYKQVKEYFKPYLNHPAIDTIKKYITDLQYIEDYKGNMFSNTSYRYYYALKMNACAYNFDKNGEIKNNGNIGQMAKGWYTFDPMKDAKVFQDFAKVSNFRVFYKNNQPYYTELLQRYNQLNPIQKMQNWLDKKFGFGYGSYAVYFSPLIYGAHSTSRFEDNGFTQTIMFIARADFDSKLTPTQNELLESRVVFTEIDHNYVNPVSDKYVKQINEALSNRKKWAKPTITDMYESPYKVFNEYMTFAVYTLYVHDNYSKTDLDKYLPELNGMMSNMRGFAKFTDFNQVMLAKYKENPSINMTDLYEYMLDWCKKENEID</sequence>
<organism evidence="2 3">
    <name type="scientific">Empedobacter falsenii</name>
    <dbReference type="NCBI Taxonomy" id="343874"/>
    <lineage>
        <taxon>Bacteria</taxon>
        <taxon>Pseudomonadati</taxon>
        <taxon>Bacteroidota</taxon>
        <taxon>Flavobacteriia</taxon>
        <taxon>Flavobacteriales</taxon>
        <taxon>Weeksellaceae</taxon>
        <taxon>Empedobacter</taxon>
    </lineage>
</organism>
<gene>
    <name evidence="2" type="ORF">EGI89_11800</name>
</gene>
<dbReference type="Proteomes" id="UP000267844">
    <property type="component" value="Unassembled WGS sequence"/>
</dbReference>
<feature type="chain" id="PRO_5019009032" evidence="1">
    <location>
        <begin position="20"/>
        <end position="471"/>
    </location>
</feature>
<accession>A0A427BJS2</accession>